<evidence type="ECO:0000313" key="2">
    <source>
        <dbReference type="Proteomes" id="UP000694404"/>
    </source>
</evidence>
<proteinExistence type="predicted"/>
<dbReference type="Ensembl" id="ENSCABT00000014563.1">
    <property type="protein sequence ID" value="ENSCABP00000013274.1"/>
    <property type="gene ID" value="ENSCABG00000009955.1"/>
</dbReference>
<dbReference type="AlphaFoldDB" id="A0A8C0GVM7"/>
<sequence>PSFWSLFHLPKCLLPCDKSVPAPHSSCRALHTSDATPSGHNKWSKVKHIVDPQDAKRSQLFQNLTMLLRFTGKGMGGRGGRGGSCV</sequence>
<reference evidence="1" key="2">
    <citation type="submission" date="2025-09" db="UniProtKB">
        <authorList>
            <consortium name="Ensembl"/>
        </authorList>
    </citation>
    <scope>IDENTIFICATION</scope>
</reference>
<dbReference type="Gene3D" id="1.10.10.200">
    <property type="match status" value="1"/>
</dbReference>
<dbReference type="Proteomes" id="UP000694404">
    <property type="component" value="Unplaced"/>
</dbReference>
<protein>
    <submittedName>
        <fullName evidence="1">Uncharacterized protein</fullName>
    </submittedName>
</protein>
<organism evidence="1 2">
    <name type="scientific">Chelonoidis abingdonii</name>
    <name type="common">Abingdon island giant tortoise</name>
    <name type="synonym">Testudo abingdonii</name>
    <dbReference type="NCBI Taxonomy" id="106734"/>
    <lineage>
        <taxon>Eukaryota</taxon>
        <taxon>Metazoa</taxon>
        <taxon>Chordata</taxon>
        <taxon>Craniata</taxon>
        <taxon>Vertebrata</taxon>
        <taxon>Euteleostomi</taxon>
        <taxon>Archelosauria</taxon>
        <taxon>Testudinata</taxon>
        <taxon>Testudines</taxon>
        <taxon>Cryptodira</taxon>
        <taxon>Durocryptodira</taxon>
        <taxon>Testudinoidea</taxon>
        <taxon>Testudinidae</taxon>
        <taxon>Chelonoidis</taxon>
    </lineage>
</organism>
<accession>A0A8C0GVM7</accession>
<name>A0A8C0GVM7_CHEAB</name>
<reference evidence="1" key="1">
    <citation type="submission" date="2025-08" db="UniProtKB">
        <authorList>
            <consortium name="Ensembl"/>
        </authorList>
    </citation>
    <scope>IDENTIFICATION</scope>
</reference>
<dbReference type="InterPro" id="IPR017856">
    <property type="entry name" value="Integrase-like_N"/>
</dbReference>
<evidence type="ECO:0000313" key="1">
    <source>
        <dbReference type="Ensembl" id="ENSCABP00000013274.1"/>
    </source>
</evidence>
<keyword evidence="2" id="KW-1185">Reference proteome</keyword>